<keyword evidence="3" id="KW-1185">Reference proteome</keyword>
<gene>
    <name evidence="2" type="ORF">SAMN07250955_10342</name>
</gene>
<proteinExistence type="predicted"/>
<sequence>MVTIRRMLATAGFLAAIPLLLAGCTHGQKEPPACPQPAIVSGAQSASFGNVGVIPEVSDPSQVVYRATILGFGGGCAQNSDGTLIRLTVDLSAVAGPAYDGRPITFPYFVAVANEAGQIIDKQDFTARINPPRAREAVGVQDMIEQTLAGVGRGTAPLWKVYIGIDMPKDAAVQRFDAR</sequence>
<accession>A0A212QRC1</accession>
<dbReference type="RefSeq" id="WP_165769427.1">
    <property type="nucleotide sequence ID" value="NZ_FYEH01000003.1"/>
</dbReference>
<evidence type="ECO:0000313" key="2">
    <source>
        <dbReference type="EMBL" id="SNB62125.1"/>
    </source>
</evidence>
<keyword evidence="1" id="KW-0732">Signal</keyword>
<dbReference type="EMBL" id="FYEH01000003">
    <property type="protein sequence ID" value="SNB62125.1"/>
    <property type="molecule type" value="Genomic_DNA"/>
</dbReference>
<dbReference type="Proteomes" id="UP000197065">
    <property type="component" value="Unassembled WGS sequence"/>
</dbReference>
<protein>
    <recommendedName>
        <fullName evidence="4">Lipoprotein</fullName>
    </recommendedName>
</protein>
<organism evidence="2 3">
    <name type="scientific">Arboricoccus pini</name>
    <dbReference type="NCBI Taxonomy" id="1963835"/>
    <lineage>
        <taxon>Bacteria</taxon>
        <taxon>Pseudomonadati</taxon>
        <taxon>Pseudomonadota</taxon>
        <taxon>Alphaproteobacteria</taxon>
        <taxon>Geminicoccales</taxon>
        <taxon>Geminicoccaceae</taxon>
        <taxon>Arboricoccus</taxon>
    </lineage>
</organism>
<reference evidence="2 3" key="1">
    <citation type="submission" date="2017-06" db="EMBL/GenBank/DDBJ databases">
        <authorList>
            <person name="Kim H.J."/>
            <person name="Triplett B.A."/>
        </authorList>
    </citation>
    <scope>NUCLEOTIDE SEQUENCE [LARGE SCALE GENOMIC DNA]</scope>
    <source>
        <strain evidence="2 3">B29T1</strain>
    </source>
</reference>
<evidence type="ECO:0008006" key="4">
    <source>
        <dbReference type="Google" id="ProtNLM"/>
    </source>
</evidence>
<evidence type="ECO:0000256" key="1">
    <source>
        <dbReference type="SAM" id="SignalP"/>
    </source>
</evidence>
<feature type="signal peptide" evidence="1">
    <location>
        <begin position="1"/>
        <end position="22"/>
    </location>
</feature>
<evidence type="ECO:0000313" key="3">
    <source>
        <dbReference type="Proteomes" id="UP000197065"/>
    </source>
</evidence>
<feature type="chain" id="PRO_5012600680" description="Lipoprotein" evidence="1">
    <location>
        <begin position="23"/>
        <end position="179"/>
    </location>
</feature>
<dbReference type="PROSITE" id="PS51257">
    <property type="entry name" value="PROKAR_LIPOPROTEIN"/>
    <property type="match status" value="1"/>
</dbReference>
<dbReference type="AlphaFoldDB" id="A0A212QRC1"/>
<name>A0A212QRC1_9PROT</name>